<dbReference type="SMART" id="SM00650">
    <property type="entry name" value="rADc"/>
    <property type="match status" value="1"/>
</dbReference>
<evidence type="ECO:0000256" key="6">
    <source>
        <dbReference type="PROSITE-ProRule" id="PRU01026"/>
    </source>
</evidence>
<dbReference type="PANTHER" id="PTHR11727">
    <property type="entry name" value="DIMETHYLADENOSINE TRANSFERASE"/>
    <property type="match status" value="1"/>
</dbReference>
<protein>
    <recommendedName>
        <fullName evidence="7">rRNA adenine N(6)-methyltransferase</fullName>
        <ecNumber evidence="7">2.1.1.-</ecNumber>
    </recommendedName>
</protein>
<dbReference type="CDD" id="cd02440">
    <property type="entry name" value="AdoMet_MTases"/>
    <property type="match status" value="1"/>
</dbReference>
<organism evidence="9 11">
    <name type="scientific">Aduncisulcus paluster</name>
    <dbReference type="NCBI Taxonomy" id="2918883"/>
    <lineage>
        <taxon>Eukaryota</taxon>
        <taxon>Metamonada</taxon>
        <taxon>Carpediemonas-like organisms</taxon>
        <taxon>Aduncisulcus</taxon>
    </lineage>
</organism>
<feature type="binding site" evidence="6">
    <location>
        <position position="76"/>
    </location>
    <ligand>
        <name>S-adenosyl-L-methionine</name>
        <dbReference type="ChEBI" id="CHEBI:59789"/>
    </ligand>
</feature>
<gene>
    <name evidence="9" type="ORF">ADUPG1_012263</name>
    <name evidence="10" type="ORF">ADUPG1_012824</name>
</gene>
<evidence type="ECO:0000256" key="7">
    <source>
        <dbReference type="RuleBase" id="RU362106"/>
    </source>
</evidence>
<keyword evidence="4 6" id="KW-0949">S-adenosyl-L-methionine</keyword>
<dbReference type="SUPFAM" id="SSF53335">
    <property type="entry name" value="S-adenosyl-L-methionine-dependent methyltransferases"/>
    <property type="match status" value="1"/>
</dbReference>
<keyword evidence="5 6" id="KW-0694">RNA-binding</keyword>
<dbReference type="PROSITE" id="PS01131">
    <property type="entry name" value="RRNA_A_DIMETH"/>
    <property type="match status" value="1"/>
</dbReference>
<dbReference type="NCBIfam" id="TIGR00755">
    <property type="entry name" value="ksgA"/>
    <property type="match status" value="1"/>
</dbReference>
<dbReference type="InterPro" id="IPR029063">
    <property type="entry name" value="SAM-dependent_MTases_sf"/>
</dbReference>
<feature type="binding site" evidence="6">
    <location>
        <position position="28"/>
    </location>
    <ligand>
        <name>S-adenosyl-L-methionine</name>
        <dbReference type="ChEBI" id="CHEBI:59789"/>
    </ligand>
</feature>
<evidence type="ECO:0000313" key="10">
    <source>
        <dbReference type="EMBL" id="GKT24712.1"/>
    </source>
</evidence>
<evidence type="ECO:0000313" key="11">
    <source>
        <dbReference type="Proteomes" id="UP001057375"/>
    </source>
</evidence>
<dbReference type="GO" id="GO:0016740">
    <property type="term" value="F:transferase activity"/>
    <property type="evidence" value="ECO:0007669"/>
    <property type="project" value="UniProtKB-KW"/>
</dbReference>
<dbReference type="EMBL" id="BQXS01012539">
    <property type="protein sequence ID" value="GKT24712.1"/>
    <property type="molecule type" value="Genomic_DNA"/>
</dbReference>
<feature type="binding site" evidence="6">
    <location>
        <position position="104"/>
    </location>
    <ligand>
        <name>S-adenosyl-L-methionine</name>
        <dbReference type="ChEBI" id="CHEBI:59789"/>
    </ligand>
</feature>
<dbReference type="PANTHER" id="PTHR11727:SF7">
    <property type="entry name" value="DIMETHYLADENOSINE TRANSFERASE-RELATED"/>
    <property type="match status" value="1"/>
</dbReference>
<comment type="caution">
    <text evidence="9">The sequence shown here is derived from an EMBL/GenBank/DDBJ whole genome shotgun (WGS) entry which is preliminary data.</text>
</comment>
<dbReference type="InterPro" id="IPR001737">
    <property type="entry name" value="KsgA/Erm"/>
</dbReference>
<keyword evidence="11" id="KW-1185">Reference proteome</keyword>
<feature type="binding site" evidence="6">
    <location>
        <position position="55"/>
    </location>
    <ligand>
        <name>S-adenosyl-L-methionine</name>
        <dbReference type="ChEBI" id="CHEBI:59789"/>
    </ligand>
</feature>
<dbReference type="Pfam" id="PF00398">
    <property type="entry name" value="RrnaAD"/>
    <property type="match status" value="1"/>
</dbReference>
<dbReference type="Proteomes" id="UP001057375">
    <property type="component" value="Unassembled WGS sequence"/>
</dbReference>
<evidence type="ECO:0000256" key="3">
    <source>
        <dbReference type="ARBA" id="ARBA00022679"/>
    </source>
</evidence>
<name>A0ABQ5K3N7_9EUKA</name>
<evidence type="ECO:0000313" key="9">
    <source>
        <dbReference type="EMBL" id="GKT22902.1"/>
    </source>
</evidence>
<evidence type="ECO:0000256" key="2">
    <source>
        <dbReference type="ARBA" id="ARBA00022603"/>
    </source>
</evidence>
<keyword evidence="3 6" id="KW-0808">Transferase</keyword>
<comment type="similarity">
    <text evidence="6 7">Belongs to the class I-like SAM-binding methyltransferase superfamily. rRNA adenine N(6)-methyltransferase family.</text>
</comment>
<evidence type="ECO:0000256" key="4">
    <source>
        <dbReference type="ARBA" id="ARBA00022691"/>
    </source>
</evidence>
<keyword evidence="2 6" id="KW-0489">Methyltransferase</keyword>
<dbReference type="EMBL" id="BQXS01012431">
    <property type="protein sequence ID" value="GKT22902.1"/>
    <property type="molecule type" value="Genomic_DNA"/>
</dbReference>
<feature type="domain" description="Ribosomal RNA adenine methylase transferase N-terminal" evidence="8">
    <location>
        <begin position="35"/>
        <end position="204"/>
    </location>
</feature>
<dbReference type="Gene3D" id="3.40.50.150">
    <property type="entry name" value="Vaccinia Virus protein VP39"/>
    <property type="match status" value="1"/>
</dbReference>
<evidence type="ECO:0000256" key="1">
    <source>
        <dbReference type="ARBA" id="ARBA00022552"/>
    </source>
</evidence>
<dbReference type="PROSITE" id="PS51689">
    <property type="entry name" value="SAM_RNA_A_N6_MT"/>
    <property type="match status" value="1"/>
</dbReference>
<dbReference type="EC" id="2.1.1.-" evidence="7"/>
<sequence length="317" mass="35436">MPKPTSSSIMTTSARVGGFALTKSHGQHLLNNPLVIDNIITKSEIRPSDTIIEIGPGTGNLTMRLLEKAAKVIAYEVDPRMVVALNKRVRDTPYAKKLQIIQGDFLKAELPRFDLCVANCPYNISSGIVFKLLAHTPIPRHFVLMFQKEFSMRLAAKPGETFYSRISVNTQLLAKVQHLIKVPRTCFTPPPKVDSSVVKITPLTPRPSIPLLEWDGLMKVIFNRKNKTIRSIFNQKVTKKAIEAKHLKLCESLKVKPHDDPVSVALEVIDKLESTPTPSRGRSSEKASMRAAKLDLTQLQNMLNAFMEKGISFKDDE</sequence>
<reference evidence="9" key="1">
    <citation type="submission" date="2022-03" db="EMBL/GenBank/DDBJ databases">
        <title>Draft genome sequence of Aduncisulcus paluster, a free-living microaerophilic Fornicata.</title>
        <authorList>
            <person name="Yuyama I."/>
            <person name="Kume K."/>
            <person name="Tamura T."/>
            <person name="Inagaki Y."/>
            <person name="Hashimoto T."/>
        </authorList>
    </citation>
    <scope>NUCLEOTIDE SEQUENCE</scope>
    <source>
        <strain evidence="9">NY0171</strain>
    </source>
</reference>
<accession>A0ABQ5K3N7</accession>
<keyword evidence="1 7" id="KW-0698">rRNA processing</keyword>
<dbReference type="InterPro" id="IPR011530">
    <property type="entry name" value="rRNA_adenine_dimethylase"/>
</dbReference>
<feature type="binding site" evidence="6">
    <location>
        <position position="119"/>
    </location>
    <ligand>
        <name>S-adenosyl-L-methionine</name>
        <dbReference type="ChEBI" id="CHEBI:59789"/>
    </ligand>
</feature>
<proteinExistence type="inferred from homology"/>
<dbReference type="InterPro" id="IPR020598">
    <property type="entry name" value="rRNA_Ade_methylase_Trfase_N"/>
</dbReference>
<dbReference type="InterPro" id="IPR020596">
    <property type="entry name" value="rRNA_Ade_Mease_Trfase_CS"/>
</dbReference>
<evidence type="ECO:0000259" key="8">
    <source>
        <dbReference type="SMART" id="SM00650"/>
    </source>
</evidence>
<dbReference type="Gene3D" id="1.10.8.480">
    <property type="match status" value="1"/>
</dbReference>
<feature type="binding site" evidence="6">
    <location>
        <position position="30"/>
    </location>
    <ligand>
        <name>S-adenosyl-L-methionine</name>
        <dbReference type="ChEBI" id="CHEBI:59789"/>
    </ligand>
</feature>
<evidence type="ECO:0000256" key="5">
    <source>
        <dbReference type="ARBA" id="ARBA00022884"/>
    </source>
</evidence>